<feature type="transmembrane region" description="Helical" evidence="6">
    <location>
        <begin position="288"/>
        <end position="308"/>
    </location>
</feature>
<gene>
    <name evidence="7" type="ORF">V5799_016573</name>
</gene>
<keyword evidence="2 6" id="KW-0812">Transmembrane</keyword>
<reference evidence="7 8" key="1">
    <citation type="journal article" date="2023" name="Arcadia Sci">
        <title>De novo assembly of a long-read Amblyomma americanum tick genome.</title>
        <authorList>
            <person name="Chou S."/>
            <person name="Poskanzer K.E."/>
            <person name="Rollins M."/>
            <person name="Thuy-Boun P.S."/>
        </authorList>
    </citation>
    <scope>NUCLEOTIDE SEQUENCE [LARGE SCALE GENOMIC DNA]</scope>
    <source>
        <strain evidence="7">F_SG_1</strain>
        <tissue evidence="7">Salivary glands</tissue>
    </source>
</reference>
<dbReference type="PANTHER" id="PTHR24064">
    <property type="entry name" value="SOLUTE CARRIER FAMILY 22 MEMBER"/>
    <property type="match status" value="1"/>
</dbReference>
<feature type="transmembrane region" description="Helical" evidence="6">
    <location>
        <begin position="396"/>
        <end position="413"/>
    </location>
</feature>
<sequence>MYDLAIIVFNGSRIEVPRQGWVYDTPDDTHTLISNLNRRERAMNVPEGTPMDTTLSAVELARCLPPGKLRQEYLVLLELVGHGRFQHKVLFCAHLSLAMVLFHYWSAHVLTQPVDHWCKPPALFAHLTREQWLNVSIPVVEDGQGNRHHSRCTMYDLATIVFNGSRVEVPCDGWDYDLPDDTHTLISMWNLVCDREQYLVQTFAYYTVSGVLVPPLLGQMADRVGRRPVVFTALLVAMGSVFVATAADSCTTFVLANLLIAISGAAVHIMTSILLFESSSSASRTLYIAAAQTAAFLVHAGSLCPWLQRVDLRLLRITLVMSMVLLSLTFHAVSESPRWLLAVGKYDTLTAVIARLACENGVALGDVWRLVHYAEVGKPFRISDVLLLPELRARTAALSVVWFWCFLARFSLSQVRPSAFSGWDQLLLVLLMLPVYATGYPLVIKWNRLTSLNMAFAVASTAAAGAGLVMFYDYLMAAQCSRDIVQVIMEVLFAVVQLCLLIAKLQAYECFPSAVRATGVTMLVAAGRLGQSVAEMLVDVARLADFWSTLLIIATGLLVCELAIRWLPETKDVELPEVQREVLAQGQQSPPKEPSMARHIESCAPSASHHDSTADNRRATKHTHSEGVN</sequence>
<evidence type="ECO:0000256" key="4">
    <source>
        <dbReference type="ARBA" id="ARBA00023136"/>
    </source>
</evidence>
<feature type="transmembrane region" description="Helical" evidence="6">
    <location>
        <begin position="425"/>
        <end position="443"/>
    </location>
</feature>
<dbReference type="AlphaFoldDB" id="A0AAQ4F4Q7"/>
<feature type="region of interest" description="Disordered" evidence="5">
    <location>
        <begin position="583"/>
        <end position="629"/>
    </location>
</feature>
<keyword evidence="8" id="KW-1185">Reference proteome</keyword>
<feature type="transmembrane region" description="Helical" evidence="6">
    <location>
        <begin position="253"/>
        <end position="276"/>
    </location>
</feature>
<dbReference type="Gene3D" id="1.20.1250.20">
    <property type="entry name" value="MFS general substrate transporter like domains"/>
    <property type="match status" value="1"/>
</dbReference>
<accession>A0AAQ4F4Q7</accession>
<evidence type="ECO:0000256" key="5">
    <source>
        <dbReference type="SAM" id="MobiDB-lite"/>
    </source>
</evidence>
<proteinExistence type="predicted"/>
<evidence type="ECO:0000256" key="3">
    <source>
        <dbReference type="ARBA" id="ARBA00022989"/>
    </source>
</evidence>
<dbReference type="SUPFAM" id="SSF103473">
    <property type="entry name" value="MFS general substrate transporter"/>
    <property type="match status" value="1"/>
</dbReference>
<feature type="compositionally biased region" description="Basic and acidic residues" evidence="5">
    <location>
        <begin position="608"/>
        <end position="618"/>
    </location>
</feature>
<dbReference type="EMBL" id="JARKHS020007026">
    <property type="protein sequence ID" value="KAK8782086.1"/>
    <property type="molecule type" value="Genomic_DNA"/>
</dbReference>
<organism evidence="7 8">
    <name type="scientific">Amblyomma americanum</name>
    <name type="common">Lone star tick</name>
    <dbReference type="NCBI Taxonomy" id="6943"/>
    <lineage>
        <taxon>Eukaryota</taxon>
        <taxon>Metazoa</taxon>
        <taxon>Ecdysozoa</taxon>
        <taxon>Arthropoda</taxon>
        <taxon>Chelicerata</taxon>
        <taxon>Arachnida</taxon>
        <taxon>Acari</taxon>
        <taxon>Parasitiformes</taxon>
        <taxon>Ixodida</taxon>
        <taxon>Ixodoidea</taxon>
        <taxon>Ixodidae</taxon>
        <taxon>Amblyomminae</taxon>
        <taxon>Amblyomma</taxon>
    </lineage>
</organism>
<feature type="transmembrane region" description="Helical" evidence="6">
    <location>
        <begin position="229"/>
        <end position="247"/>
    </location>
</feature>
<keyword evidence="4 6" id="KW-0472">Membrane</keyword>
<feature type="transmembrane region" description="Helical" evidence="6">
    <location>
        <begin position="314"/>
        <end position="333"/>
    </location>
</feature>
<comment type="caution">
    <text evidence="7">The sequence shown here is derived from an EMBL/GenBank/DDBJ whole genome shotgun (WGS) entry which is preliminary data.</text>
</comment>
<evidence type="ECO:0000313" key="8">
    <source>
        <dbReference type="Proteomes" id="UP001321473"/>
    </source>
</evidence>
<name>A0AAQ4F4Q7_AMBAM</name>
<evidence type="ECO:0000256" key="6">
    <source>
        <dbReference type="SAM" id="Phobius"/>
    </source>
</evidence>
<keyword evidence="3 6" id="KW-1133">Transmembrane helix</keyword>
<comment type="subcellular location">
    <subcellularLocation>
        <location evidence="1">Membrane</location>
        <topology evidence="1">Multi-pass membrane protein</topology>
    </subcellularLocation>
</comment>
<evidence type="ECO:0000256" key="1">
    <source>
        <dbReference type="ARBA" id="ARBA00004141"/>
    </source>
</evidence>
<dbReference type="GO" id="GO:0016020">
    <property type="term" value="C:membrane"/>
    <property type="evidence" value="ECO:0007669"/>
    <property type="project" value="UniProtKB-SubCell"/>
</dbReference>
<protein>
    <submittedName>
        <fullName evidence="7">Uncharacterized protein</fullName>
    </submittedName>
</protein>
<dbReference type="Proteomes" id="UP001321473">
    <property type="component" value="Unassembled WGS sequence"/>
</dbReference>
<feature type="transmembrane region" description="Helical" evidence="6">
    <location>
        <begin position="455"/>
        <end position="472"/>
    </location>
</feature>
<evidence type="ECO:0000313" key="7">
    <source>
        <dbReference type="EMBL" id="KAK8782086.1"/>
    </source>
</evidence>
<evidence type="ECO:0000256" key="2">
    <source>
        <dbReference type="ARBA" id="ARBA00022692"/>
    </source>
</evidence>
<dbReference type="InterPro" id="IPR036259">
    <property type="entry name" value="MFS_trans_sf"/>
</dbReference>